<dbReference type="AlphaFoldDB" id="A0AAW5EQY1"/>
<organism evidence="2 3">
    <name type="scientific">Novacetimonas hansenii</name>
    <name type="common">Komagataeibacter hansenii</name>
    <dbReference type="NCBI Taxonomy" id="436"/>
    <lineage>
        <taxon>Bacteria</taxon>
        <taxon>Pseudomonadati</taxon>
        <taxon>Pseudomonadota</taxon>
        <taxon>Alphaproteobacteria</taxon>
        <taxon>Acetobacterales</taxon>
        <taxon>Acetobacteraceae</taxon>
        <taxon>Novacetimonas</taxon>
    </lineage>
</organism>
<dbReference type="Proteomes" id="UP001202887">
    <property type="component" value="Unassembled WGS sequence"/>
</dbReference>
<evidence type="ECO:0000313" key="2">
    <source>
        <dbReference type="EMBL" id="MCJ8354029.1"/>
    </source>
</evidence>
<dbReference type="InterPro" id="IPR025187">
    <property type="entry name" value="DUF4112"/>
</dbReference>
<proteinExistence type="predicted"/>
<dbReference type="PANTHER" id="PTHR35519:SF2">
    <property type="entry name" value="PH DOMAIN PROTEIN"/>
    <property type="match status" value="1"/>
</dbReference>
<evidence type="ECO:0000313" key="3">
    <source>
        <dbReference type="Proteomes" id="UP001202887"/>
    </source>
</evidence>
<feature type="transmembrane region" description="Helical" evidence="1">
    <location>
        <begin position="54"/>
        <end position="74"/>
    </location>
</feature>
<dbReference type="Pfam" id="PF13430">
    <property type="entry name" value="DUF4112"/>
    <property type="match status" value="1"/>
</dbReference>
<dbReference type="PANTHER" id="PTHR35519">
    <property type="entry name" value="MEMBRANE PROTEINS"/>
    <property type="match status" value="1"/>
</dbReference>
<keyword evidence="1" id="KW-0812">Transmembrane</keyword>
<gene>
    <name evidence="2" type="ORF">K1W68_08515</name>
</gene>
<keyword evidence="1" id="KW-1133">Transmembrane helix</keyword>
<keyword evidence="1" id="KW-0472">Membrane</keyword>
<sequence>MAHTAFSSQFTGSQPLNSTEIRRCILRLRRLATLLDAAFVLPGTRLRWGLDTLIGLLPVAGTMVMAIPSLYIIWEARRLGVPSRILTRMVGNVAVELLADFVPVLGDLVDTVYKANLRNIVLIEQYFGMTVDATGRETSGPR</sequence>
<dbReference type="RefSeq" id="WP_247066992.1">
    <property type="nucleotide sequence ID" value="NZ_CP094848.1"/>
</dbReference>
<accession>A0AAW5EQY1</accession>
<name>A0AAW5EQY1_NOVHA</name>
<evidence type="ECO:0000256" key="1">
    <source>
        <dbReference type="SAM" id="Phobius"/>
    </source>
</evidence>
<reference evidence="2" key="1">
    <citation type="journal article" date="2021" name="Polymers (Basel)">
        <title>Highly Stretchable Bacterial Cellulose Produced by Komagataeibacter hansenii SI1.</title>
        <authorList>
            <person name="Cielecka I."/>
            <person name="Ryngajllo M."/>
            <person name="Maniukiewicz W."/>
            <person name="Bielecki S."/>
        </authorList>
    </citation>
    <scope>NUCLEOTIDE SEQUENCE</scope>
    <source>
        <strain evidence="2">SI1</strain>
    </source>
</reference>
<protein>
    <submittedName>
        <fullName evidence="2">DUF4112 domain-containing protein</fullName>
    </submittedName>
</protein>
<comment type="caution">
    <text evidence="2">The sequence shown here is derived from an EMBL/GenBank/DDBJ whole genome shotgun (WGS) entry which is preliminary data.</text>
</comment>
<dbReference type="EMBL" id="JAIBCX010000018">
    <property type="protein sequence ID" value="MCJ8354029.1"/>
    <property type="molecule type" value="Genomic_DNA"/>
</dbReference>
<reference evidence="2" key="2">
    <citation type="submission" date="2022-03" db="EMBL/GenBank/DDBJ databases">
        <authorList>
            <person name="Ryngajllo M."/>
            <person name="Jacek P."/>
            <person name="Kubiak K."/>
        </authorList>
    </citation>
    <scope>NUCLEOTIDE SEQUENCE</scope>
    <source>
        <strain evidence="2">SI1</strain>
    </source>
</reference>